<feature type="transmembrane region" description="Helical" evidence="2">
    <location>
        <begin position="41"/>
        <end position="61"/>
    </location>
</feature>
<name>A0ABP7EJW2_9ACTN</name>
<dbReference type="RefSeq" id="WP_345642789.1">
    <property type="nucleotide sequence ID" value="NZ_BAABEP010000006.1"/>
</dbReference>
<accession>A0ABP7EJW2</accession>
<sequence length="335" mass="35358">MKTRAVTRWREIEHTEAGETRLITEPYTVNIPVPSRDWDHIVLNTVTTAALGFTAVSVAWSTVSAGALLAAAGPAAVAYPVAAAYDAAWLTCMGLEWLSRYDPDRARAPRRAGHVFLLVAVAVIFAHGYLDVGFVVGAAGAVISAIAKGLWSLVLGHIAQPLPDRTRAWLGVRRAELTAQLALGAQQRQLTRMQEQHAALLSGLPSTGAQPDTSPDTAADVSATVRAAVRAAAATLPSATAADITDHLATVGIDTDEDTVRTVLDTSPDTLDSRSTGRVQPLAPRGQSIADSVRTALASGITDKSAVLSYVRTIHGQYVSSDTVARTLNRIERAS</sequence>
<feature type="compositionally biased region" description="Polar residues" evidence="1">
    <location>
        <begin position="265"/>
        <end position="278"/>
    </location>
</feature>
<protein>
    <recommendedName>
        <fullName evidence="5">Protein transporter Sec31</fullName>
    </recommendedName>
</protein>
<keyword evidence="2" id="KW-1133">Transmembrane helix</keyword>
<gene>
    <name evidence="3" type="ORF">GCM10023082_14580</name>
</gene>
<reference evidence="4" key="1">
    <citation type="journal article" date="2019" name="Int. J. Syst. Evol. Microbiol.">
        <title>The Global Catalogue of Microorganisms (GCM) 10K type strain sequencing project: providing services to taxonomists for standard genome sequencing and annotation.</title>
        <authorList>
            <consortium name="The Broad Institute Genomics Platform"/>
            <consortium name="The Broad Institute Genome Sequencing Center for Infectious Disease"/>
            <person name="Wu L."/>
            <person name="Ma J."/>
        </authorList>
    </citation>
    <scope>NUCLEOTIDE SEQUENCE [LARGE SCALE GENOMIC DNA]</scope>
    <source>
        <strain evidence="4">JCM 30846</strain>
    </source>
</reference>
<comment type="caution">
    <text evidence="3">The sequence shown here is derived from an EMBL/GenBank/DDBJ whole genome shotgun (WGS) entry which is preliminary data.</text>
</comment>
<organism evidence="3 4">
    <name type="scientific">Streptomyces tremellae</name>
    <dbReference type="NCBI Taxonomy" id="1124239"/>
    <lineage>
        <taxon>Bacteria</taxon>
        <taxon>Bacillati</taxon>
        <taxon>Actinomycetota</taxon>
        <taxon>Actinomycetes</taxon>
        <taxon>Kitasatosporales</taxon>
        <taxon>Streptomycetaceae</taxon>
        <taxon>Streptomyces</taxon>
    </lineage>
</organism>
<dbReference type="EMBL" id="BAABEP010000006">
    <property type="protein sequence ID" value="GAA3718107.1"/>
    <property type="molecule type" value="Genomic_DNA"/>
</dbReference>
<dbReference type="Proteomes" id="UP001499884">
    <property type="component" value="Unassembled WGS sequence"/>
</dbReference>
<keyword evidence="2" id="KW-0472">Membrane</keyword>
<feature type="transmembrane region" description="Helical" evidence="2">
    <location>
        <begin position="136"/>
        <end position="159"/>
    </location>
</feature>
<keyword evidence="2" id="KW-0812">Transmembrane</keyword>
<feature type="transmembrane region" description="Helical" evidence="2">
    <location>
        <begin position="67"/>
        <end position="91"/>
    </location>
</feature>
<evidence type="ECO:0008006" key="5">
    <source>
        <dbReference type="Google" id="ProtNLM"/>
    </source>
</evidence>
<evidence type="ECO:0000313" key="4">
    <source>
        <dbReference type="Proteomes" id="UP001499884"/>
    </source>
</evidence>
<feature type="region of interest" description="Disordered" evidence="1">
    <location>
        <begin position="265"/>
        <end position="286"/>
    </location>
</feature>
<evidence type="ECO:0000256" key="1">
    <source>
        <dbReference type="SAM" id="MobiDB-lite"/>
    </source>
</evidence>
<evidence type="ECO:0000256" key="2">
    <source>
        <dbReference type="SAM" id="Phobius"/>
    </source>
</evidence>
<keyword evidence="4" id="KW-1185">Reference proteome</keyword>
<evidence type="ECO:0000313" key="3">
    <source>
        <dbReference type="EMBL" id="GAA3718107.1"/>
    </source>
</evidence>
<proteinExistence type="predicted"/>
<feature type="transmembrane region" description="Helical" evidence="2">
    <location>
        <begin position="112"/>
        <end position="130"/>
    </location>
</feature>